<organism evidence="13">
    <name type="scientific">Drosophila rhopaloa</name>
    <name type="common">Fruit fly</name>
    <dbReference type="NCBI Taxonomy" id="1041015"/>
    <lineage>
        <taxon>Eukaryota</taxon>
        <taxon>Metazoa</taxon>
        <taxon>Ecdysozoa</taxon>
        <taxon>Arthropoda</taxon>
        <taxon>Hexapoda</taxon>
        <taxon>Insecta</taxon>
        <taxon>Pterygota</taxon>
        <taxon>Neoptera</taxon>
        <taxon>Endopterygota</taxon>
        <taxon>Diptera</taxon>
        <taxon>Brachycera</taxon>
        <taxon>Muscomorpha</taxon>
        <taxon>Ephydroidea</taxon>
        <taxon>Drosophilidae</taxon>
        <taxon>Drosophila</taxon>
        <taxon>Sophophora</taxon>
    </lineage>
</organism>
<keyword evidence="5 11" id="KW-0547">Nucleotide-binding</keyword>
<dbReference type="InterPro" id="IPR036961">
    <property type="entry name" value="Kinesin_motor_dom_sf"/>
</dbReference>
<comment type="caution">
    <text evidence="11">Lacks conserved residue(s) required for the propagation of feature annotation.</text>
</comment>
<keyword evidence="6 11" id="KW-0067">ATP-binding</keyword>
<keyword evidence="3" id="KW-0963">Cytoplasm</keyword>
<protein>
    <submittedName>
        <fullName evidence="13">Neither inactivation nor afterpotential protein C-like</fullName>
    </submittedName>
</protein>
<dbReference type="GO" id="GO:0004674">
    <property type="term" value="F:protein serine/threonine kinase activity"/>
    <property type="evidence" value="ECO:0007669"/>
    <property type="project" value="TreeGrafter"/>
</dbReference>
<feature type="binding site" evidence="11">
    <location>
        <begin position="154"/>
        <end position="161"/>
    </location>
    <ligand>
        <name>ATP</name>
        <dbReference type="ChEBI" id="CHEBI:30616"/>
    </ligand>
</feature>
<dbReference type="SUPFAM" id="SSF52540">
    <property type="entry name" value="P-loop containing nucleoside triphosphate hydrolases"/>
    <property type="match status" value="1"/>
</dbReference>
<evidence type="ECO:0000256" key="5">
    <source>
        <dbReference type="ARBA" id="ARBA00022741"/>
    </source>
</evidence>
<dbReference type="InterPro" id="IPR027417">
    <property type="entry name" value="P-loop_NTPase"/>
</dbReference>
<sequence>MMVEMVEHPFLTELIENEDEMRSDISEMLELSRDVKTLYKEPELFVDRGYVKRFDEKPERMYPEDLAALENPVDESIIESLRHRIIMGGSYSFIGDILLSLNSNEIKEEFPPEFHAKYRFKSRSENQPHIFSVADIAYQDMLHHKEPQHIVLSGESYSGKSTNARLLIKHLCYLGDGNRGATGRVESSIKAILMMVNAGTPVNNDSTRCVLQYCLTLRKNWQDEWS</sequence>
<dbReference type="GO" id="GO:0003779">
    <property type="term" value="F:actin binding"/>
    <property type="evidence" value="ECO:0007669"/>
    <property type="project" value="UniProtKB-KW"/>
</dbReference>
<dbReference type="GO" id="GO:0000146">
    <property type="term" value="F:microfilament motor activity"/>
    <property type="evidence" value="ECO:0007669"/>
    <property type="project" value="TreeGrafter"/>
</dbReference>
<dbReference type="OrthoDB" id="6108017at2759"/>
<comment type="subcellular location">
    <subcellularLocation>
        <location evidence="2">Cell projection</location>
    </subcellularLocation>
    <subcellularLocation>
        <location evidence="1">Cytoplasm</location>
        <location evidence="1">Cytoskeleton</location>
    </subcellularLocation>
</comment>
<dbReference type="GO" id="GO:0042995">
    <property type="term" value="C:cell projection"/>
    <property type="evidence" value="ECO:0007669"/>
    <property type="project" value="UniProtKB-SubCell"/>
</dbReference>
<evidence type="ECO:0000256" key="6">
    <source>
        <dbReference type="ARBA" id="ARBA00022840"/>
    </source>
</evidence>
<keyword evidence="4" id="KW-0677">Repeat</keyword>
<dbReference type="GO" id="GO:0030832">
    <property type="term" value="P:regulation of actin filament length"/>
    <property type="evidence" value="ECO:0007669"/>
    <property type="project" value="TreeGrafter"/>
</dbReference>
<dbReference type="PROSITE" id="PS51456">
    <property type="entry name" value="MYOSIN_MOTOR"/>
    <property type="match status" value="1"/>
</dbReference>
<keyword evidence="10" id="KW-0966">Cell projection</keyword>
<feature type="non-terminal residue" evidence="13">
    <location>
        <position position="226"/>
    </location>
</feature>
<evidence type="ECO:0000256" key="7">
    <source>
        <dbReference type="ARBA" id="ARBA00023123"/>
    </source>
</evidence>
<dbReference type="GO" id="GO:0005524">
    <property type="term" value="F:ATP binding"/>
    <property type="evidence" value="ECO:0007669"/>
    <property type="project" value="UniProtKB-UniRule"/>
</dbReference>
<evidence type="ECO:0000256" key="2">
    <source>
        <dbReference type="ARBA" id="ARBA00004316"/>
    </source>
</evidence>
<dbReference type="PANTHER" id="PTHR46256">
    <property type="entry name" value="AGAP011099-PA"/>
    <property type="match status" value="1"/>
</dbReference>
<proteinExistence type="inferred from homology"/>
<evidence type="ECO:0000259" key="12">
    <source>
        <dbReference type="PROSITE" id="PS51456"/>
    </source>
</evidence>
<keyword evidence="9" id="KW-0206">Cytoskeleton</keyword>
<evidence type="ECO:0000256" key="10">
    <source>
        <dbReference type="ARBA" id="ARBA00023273"/>
    </source>
</evidence>
<keyword evidence="8 11" id="KW-0505">Motor protein</keyword>
<evidence type="ECO:0000313" key="13">
    <source>
        <dbReference type="RefSeq" id="XP_016983923.1"/>
    </source>
</evidence>
<evidence type="ECO:0000256" key="11">
    <source>
        <dbReference type="PROSITE-ProRule" id="PRU00782"/>
    </source>
</evidence>
<comment type="similarity">
    <text evidence="11">Belongs to the TRAFAC class myosin-kinesin ATPase superfamily. Myosin family.</text>
</comment>
<name>A0A6P4F9B5_DRORH</name>
<dbReference type="RefSeq" id="XP_016983923.1">
    <property type="nucleotide sequence ID" value="XM_017128434.1"/>
</dbReference>
<dbReference type="Pfam" id="PF00063">
    <property type="entry name" value="Myosin_head"/>
    <property type="match status" value="1"/>
</dbReference>
<gene>
    <name evidence="13" type="primary">LOC108047959</name>
</gene>
<reference evidence="13" key="1">
    <citation type="submission" date="2025-08" db="UniProtKB">
        <authorList>
            <consortium name="RefSeq"/>
        </authorList>
    </citation>
    <scope>IDENTIFICATION</scope>
</reference>
<evidence type="ECO:0000256" key="1">
    <source>
        <dbReference type="ARBA" id="ARBA00004245"/>
    </source>
</evidence>
<keyword evidence="7 11" id="KW-0518">Myosin</keyword>
<dbReference type="GO" id="GO:0016459">
    <property type="term" value="C:myosin complex"/>
    <property type="evidence" value="ECO:0007669"/>
    <property type="project" value="UniProtKB-KW"/>
</dbReference>
<accession>A0A6P4F9B5</accession>
<dbReference type="PANTHER" id="PTHR46256:SF2">
    <property type="entry name" value="NEITHER INACTIVATION NOR AFTERPOTENTIAL PROTEIN C"/>
    <property type="match status" value="1"/>
</dbReference>
<evidence type="ECO:0000256" key="3">
    <source>
        <dbReference type="ARBA" id="ARBA00022490"/>
    </source>
</evidence>
<dbReference type="Gene3D" id="3.40.850.10">
    <property type="entry name" value="Kinesin motor domain"/>
    <property type="match status" value="1"/>
</dbReference>
<evidence type="ECO:0000256" key="4">
    <source>
        <dbReference type="ARBA" id="ARBA00022737"/>
    </source>
</evidence>
<dbReference type="InterPro" id="IPR052409">
    <property type="entry name" value="Myosin-III_kinase_activity"/>
</dbReference>
<feature type="domain" description="Myosin motor" evidence="12">
    <location>
        <begin position="61"/>
        <end position="226"/>
    </location>
</feature>
<evidence type="ECO:0000256" key="8">
    <source>
        <dbReference type="ARBA" id="ARBA00023175"/>
    </source>
</evidence>
<keyword evidence="11" id="KW-0009">Actin-binding</keyword>
<dbReference type="AlphaFoldDB" id="A0A6P4F9B5"/>
<dbReference type="InterPro" id="IPR001609">
    <property type="entry name" value="Myosin_head_motor_dom-like"/>
</dbReference>
<evidence type="ECO:0000256" key="9">
    <source>
        <dbReference type="ARBA" id="ARBA00023212"/>
    </source>
</evidence>